<feature type="compositionally biased region" description="Polar residues" evidence="1">
    <location>
        <begin position="78"/>
        <end position="90"/>
    </location>
</feature>
<dbReference type="Proteomes" id="UP000703661">
    <property type="component" value="Unassembled WGS sequence"/>
</dbReference>
<name>A0A9P6N4S5_9FUNG</name>
<evidence type="ECO:0000256" key="2">
    <source>
        <dbReference type="SAM" id="Phobius"/>
    </source>
</evidence>
<keyword evidence="2" id="KW-0472">Membrane</keyword>
<evidence type="ECO:0008006" key="5">
    <source>
        <dbReference type="Google" id="ProtNLM"/>
    </source>
</evidence>
<sequence length="487" mass="53417">MPFPNDKKGELPQVFDAEDERIAFGRQSPYATPTIPSQSIEPTAQTAPAATSTSAPVPQPSTPSSFPTERPSAPQALPHSQNEHSYNSQDGHVAVDVPPPAYEDVVQRRQSRPPQQHYQPDEDNNTSPSAPLLGRSPTADYSSIPATSNTPITRAAPSHSPSISGSSTSDDSERPRRFNKFWFWFIIIIIVLLLIGEKDENMSEKCRNPASRTLADYLISPDYTDFTVTMANMPSYIVVDQGGSDELDEGMTRISAIATASDQEDLQNIGHEIKHEQYGRAVKASFTHSSNKVAPECLETMLRITFPTSMEKLMRLRLRVNEGNITINLLEPNKTLPLQYLESTVITGHNYIRADVAQSTKVGGTKGTLKGEIVVRRELSANLIDGDVSLNLIQSPGVLVSSKINVVNGDIKVGMDENYEGSFKLKTTNGSVRVMNADPRKTRIKSSNKNAIEGWHTINGKEPVVSSDLVLSSLHGEATLSLRRIEI</sequence>
<dbReference type="EMBL" id="JAAAID010000051">
    <property type="protein sequence ID" value="KAG0023573.1"/>
    <property type="molecule type" value="Genomic_DNA"/>
</dbReference>
<organism evidence="3 4">
    <name type="scientific">Entomortierella chlamydospora</name>
    <dbReference type="NCBI Taxonomy" id="101097"/>
    <lineage>
        <taxon>Eukaryota</taxon>
        <taxon>Fungi</taxon>
        <taxon>Fungi incertae sedis</taxon>
        <taxon>Mucoromycota</taxon>
        <taxon>Mortierellomycotina</taxon>
        <taxon>Mortierellomycetes</taxon>
        <taxon>Mortierellales</taxon>
        <taxon>Mortierellaceae</taxon>
        <taxon>Entomortierella</taxon>
    </lineage>
</organism>
<comment type="caution">
    <text evidence="3">The sequence shown here is derived from an EMBL/GenBank/DDBJ whole genome shotgun (WGS) entry which is preliminary data.</text>
</comment>
<evidence type="ECO:0000313" key="3">
    <source>
        <dbReference type="EMBL" id="KAG0023573.1"/>
    </source>
</evidence>
<gene>
    <name evidence="3" type="ORF">BGZ80_009006</name>
</gene>
<protein>
    <recommendedName>
        <fullName evidence="5">Adhesin domain-containing protein</fullName>
    </recommendedName>
</protein>
<reference evidence="3" key="1">
    <citation type="journal article" date="2020" name="Fungal Divers.">
        <title>Resolving the Mortierellaceae phylogeny through synthesis of multi-gene phylogenetics and phylogenomics.</title>
        <authorList>
            <person name="Vandepol N."/>
            <person name="Liber J."/>
            <person name="Desiro A."/>
            <person name="Na H."/>
            <person name="Kennedy M."/>
            <person name="Barry K."/>
            <person name="Grigoriev I.V."/>
            <person name="Miller A.N."/>
            <person name="O'Donnell K."/>
            <person name="Stajich J.E."/>
            <person name="Bonito G."/>
        </authorList>
    </citation>
    <scope>NUCLEOTIDE SEQUENCE</scope>
    <source>
        <strain evidence="3">NRRL 2769</strain>
    </source>
</reference>
<keyword evidence="4" id="KW-1185">Reference proteome</keyword>
<evidence type="ECO:0000256" key="1">
    <source>
        <dbReference type="SAM" id="MobiDB-lite"/>
    </source>
</evidence>
<feature type="transmembrane region" description="Helical" evidence="2">
    <location>
        <begin position="181"/>
        <end position="196"/>
    </location>
</feature>
<feature type="region of interest" description="Disordered" evidence="1">
    <location>
        <begin position="1"/>
        <end position="174"/>
    </location>
</feature>
<dbReference type="AlphaFoldDB" id="A0A9P6N4S5"/>
<feature type="compositionally biased region" description="Basic and acidic residues" evidence="1">
    <location>
        <begin position="1"/>
        <end position="10"/>
    </location>
</feature>
<feature type="compositionally biased region" description="Low complexity" evidence="1">
    <location>
        <begin position="158"/>
        <end position="169"/>
    </location>
</feature>
<keyword evidence="2" id="KW-1133">Transmembrane helix</keyword>
<accession>A0A9P6N4S5</accession>
<feature type="compositionally biased region" description="Low complexity" evidence="1">
    <location>
        <begin position="42"/>
        <end position="56"/>
    </location>
</feature>
<proteinExistence type="predicted"/>
<dbReference type="OrthoDB" id="2406635at2759"/>
<feature type="compositionally biased region" description="Polar residues" evidence="1">
    <location>
        <begin position="139"/>
        <end position="152"/>
    </location>
</feature>
<evidence type="ECO:0000313" key="4">
    <source>
        <dbReference type="Proteomes" id="UP000703661"/>
    </source>
</evidence>
<keyword evidence="2" id="KW-0812">Transmembrane</keyword>
<feature type="compositionally biased region" description="Polar residues" evidence="1">
    <location>
        <begin position="29"/>
        <end position="41"/>
    </location>
</feature>